<dbReference type="EMBL" id="JAUQTB010000014">
    <property type="protein sequence ID" value="MDO7908235.1"/>
    <property type="molecule type" value="Genomic_DNA"/>
</dbReference>
<gene>
    <name evidence="3" type="ORF">Q5741_17680</name>
</gene>
<dbReference type="SUPFAM" id="SSF52540">
    <property type="entry name" value="P-loop containing nucleoside triphosphate hydrolases"/>
    <property type="match status" value="1"/>
</dbReference>
<evidence type="ECO:0000259" key="1">
    <source>
        <dbReference type="Pfam" id="PF07726"/>
    </source>
</evidence>
<dbReference type="RefSeq" id="WP_305025459.1">
    <property type="nucleotide sequence ID" value="NZ_JAUQTB010000014.1"/>
</dbReference>
<evidence type="ECO:0000313" key="3">
    <source>
        <dbReference type="EMBL" id="MDO7908235.1"/>
    </source>
</evidence>
<comment type="caution">
    <text evidence="3">The sequence shown here is derived from an EMBL/GenBank/DDBJ whole genome shotgun (WGS) entry which is preliminary data.</text>
</comment>
<dbReference type="PANTHER" id="PTHR42759">
    <property type="entry name" value="MOXR FAMILY PROTEIN"/>
    <property type="match status" value="1"/>
</dbReference>
<feature type="domain" description="ChlI/MoxR AAA lid" evidence="2">
    <location>
        <begin position="240"/>
        <end position="299"/>
    </location>
</feature>
<dbReference type="Gene3D" id="3.40.50.300">
    <property type="entry name" value="P-loop containing nucleotide triphosphate hydrolases"/>
    <property type="match status" value="1"/>
</dbReference>
<dbReference type="InterPro" id="IPR041628">
    <property type="entry name" value="ChlI/MoxR_AAA_lid"/>
</dbReference>
<name>A0ABT9CG59_9BACL</name>
<dbReference type="Pfam" id="PF07726">
    <property type="entry name" value="AAA_3"/>
    <property type="match status" value="1"/>
</dbReference>
<evidence type="ECO:0000259" key="2">
    <source>
        <dbReference type="Pfam" id="PF17863"/>
    </source>
</evidence>
<keyword evidence="4" id="KW-1185">Reference proteome</keyword>
<dbReference type="Proteomes" id="UP001240171">
    <property type="component" value="Unassembled WGS sequence"/>
</dbReference>
<evidence type="ECO:0000313" key="4">
    <source>
        <dbReference type="Proteomes" id="UP001240171"/>
    </source>
</evidence>
<dbReference type="InterPro" id="IPR027417">
    <property type="entry name" value="P-loop_NTPase"/>
</dbReference>
<reference evidence="3 4" key="1">
    <citation type="submission" date="2023-07" db="EMBL/GenBank/DDBJ databases">
        <title>Paenibacillus sp. JX-17 nov. isolated from soil.</title>
        <authorList>
            <person name="Wan Y."/>
            <person name="Liu B."/>
        </authorList>
    </citation>
    <scope>NUCLEOTIDE SEQUENCE [LARGE SCALE GENOMIC DNA]</scope>
    <source>
        <strain evidence="3 4">JX-17</strain>
    </source>
</reference>
<accession>A0ABT9CG59</accession>
<proteinExistence type="predicted"/>
<dbReference type="PANTHER" id="PTHR42759:SF5">
    <property type="entry name" value="METHANOL DEHYDROGENASE REGULATOR"/>
    <property type="match status" value="1"/>
</dbReference>
<dbReference type="Pfam" id="PF17863">
    <property type="entry name" value="AAA_lid_2"/>
    <property type="match status" value="1"/>
</dbReference>
<organism evidence="3 4">
    <name type="scientific">Paenibacillus lacisoli</name>
    <dbReference type="NCBI Taxonomy" id="3064525"/>
    <lineage>
        <taxon>Bacteria</taxon>
        <taxon>Bacillati</taxon>
        <taxon>Bacillota</taxon>
        <taxon>Bacilli</taxon>
        <taxon>Bacillales</taxon>
        <taxon>Paenibacillaceae</taxon>
        <taxon>Paenibacillus</taxon>
    </lineage>
</organism>
<protein>
    <submittedName>
        <fullName evidence="3">MoxR family ATPase</fullName>
    </submittedName>
</protein>
<sequence length="328" mass="36297">MNAANSFDYRNAPELLEQILNRVERVIVGKRREIRLTLIAMLAGGHVLLEDVPGVGKSMLVRTMSAALGCSFGRIQFTSDLMPADITGCSVYHPKTGDFEFRRGPLWANLVLGDELNRASARTQSALLEAMEERRVTVDGTTYQLPRPFTLIATQNPLQFEGTCRLPEAQMDRFLIKIAMGYPDPEQEFDMLGRLHGEEALERIKPVILAEELAVMQRQVMTVHVDDSIKRALVEAAVLSRTHPAIALGLSPRGTLAWQRASQAAAYMQGRHYVTPDDVKDMAEPVLVHRLQFNGIHPGPSRGAELVEELISSVRMPLTGYGGRGAKA</sequence>
<dbReference type="Gene3D" id="1.10.8.80">
    <property type="entry name" value="Magnesium chelatase subunit I, C-Terminal domain"/>
    <property type="match status" value="1"/>
</dbReference>
<dbReference type="InterPro" id="IPR050764">
    <property type="entry name" value="CbbQ/NirQ/NorQ/GpvN"/>
</dbReference>
<feature type="domain" description="ATPase AAA-3" evidence="1">
    <location>
        <begin position="46"/>
        <end position="176"/>
    </location>
</feature>
<dbReference type="InterPro" id="IPR011703">
    <property type="entry name" value="ATPase_AAA-3"/>
</dbReference>
<dbReference type="PIRSF" id="PIRSF002849">
    <property type="entry name" value="AAA_ATPase_chaperone_MoxR_prd"/>
    <property type="match status" value="1"/>
</dbReference>